<sequence length="101" mass="11389">MAADMKERKILATETESGGVVRLLAELSGAPETEMEQMLQTGITPWKLAQNLGVLSEFRDALLERLFSQLQNMVENNQITQQHADDMIAYFETYVPAADER</sequence>
<reference evidence="1" key="1">
    <citation type="submission" date="2020-10" db="EMBL/GenBank/DDBJ databases">
        <title>ChiBAC.</title>
        <authorList>
            <person name="Zenner C."/>
            <person name="Hitch T.C.A."/>
            <person name="Clavel T."/>
        </authorList>
    </citation>
    <scope>NUCLEOTIDE SEQUENCE</scope>
    <source>
        <strain evidence="1">DSM 107454</strain>
    </source>
</reference>
<organism evidence="1 2">
    <name type="scientific">Ructibacterium gallinarum</name>
    <dbReference type="NCBI Taxonomy" id="2779355"/>
    <lineage>
        <taxon>Bacteria</taxon>
        <taxon>Bacillati</taxon>
        <taxon>Bacillota</taxon>
        <taxon>Clostridia</taxon>
        <taxon>Eubacteriales</taxon>
        <taxon>Oscillospiraceae</taxon>
        <taxon>Ructibacterium</taxon>
    </lineage>
</organism>
<keyword evidence="2" id="KW-1185">Reference proteome</keyword>
<accession>A0A9D5M1P4</accession>
<evidence type="ECO:0000313" key="1">
    <source>
        <dbReference type="EMBL" id="MBE5039788.1"/>
    </source>
</evidence>
<name>A0A9D5M1P4_9FIRM</name>
<dbReference type="Proteomes" id="UP000806542">
    <property type="component" value="Unassembled WGS sequence"/>
</dbReference>
<evidence type="ECO:0000313" key="2">
    <source>
        <dbReference type="Proteomes" id="UP000806542"/>
    </source>
</evidence>
<protein>
    <submittedName>
        <fullName evidence="1">Uncharacterized protein</fullName>
    </submittedName>
</protein>
<gene>
    <name evidence="1" type="ORF">INF28_04840</name>
</gene>
<comment type="caution">
    <text evidence="1">The sequence shown here is derived from an EMBL/GenBank/DDBJ whole genome shotgun (WGS) entry which is preliminary data.</text>
</comment>
<dbReference type="EMBL" id="JADCKB010000007">
    <property type="protein sequence ID" value="MBE5039788.1"/>
    <property type="molecule type" value="Genomic_DNA"/>
</dbReference>
<proteinExistence type="predicted"/>
<dbReference type="RefSeq" id="WP_226392351.1">
    <property type="nucleotide sequence ID" value="NZ_JADCKB010000007.1"/>
</dbReference>
<dbReference type="AlphaFoldDB" id="A0A9D5M1P4"/>